<dbReference type="PROSITE" id="PS50931">
    <property type="entry name" value="HTH_LYSR"/>
    <property type="match status" value="1"/>
</dbReference>
<proteinExistence type="inferred from homology"/>
<gene>
    <name evidence="6" type="ORF">DBO86_15850</name>
</gene>
<dbReference type="GO" id="GO:0003677">
    <property type="term" value="F:DNA binding"/>
    <property type="evidence" value="ECO:0007669"/>
    <property type="project" value="UniProtKB-KW"/>
</dbReference>
<comment type="caution">
    <text evidence="6">The sequence shown here is derived from an EMBL/GenBank/DDBJ whole genome shotgun (WGS) entry which is preliminary data.</text>
</comment>
<evidence type="ECO:0000256" key="3">
    <source>
        <dbReference type="ARBA" id="ARBA00023125"/>
    </source>
</evidence>
<comment type="similarity">
    <text evidence="1">Belongs to the LysR transcriptional regulatory family.</text>
</comment>
<accession>A0A2T5PK80</accession>
<dbReference type="Pfam" id="PF03466">
    <property type="entry name" value="LysR_substrate"/>
    <property type="match status" value="1"/>
</dbReference>
<evidence type="ECO:0000313" key="7">
    <source>
        <dbReference type="Proteomes" id="UP000244052"/>
    </source>
</evidence>
<keyword evidence="4" id="KW-0804">Transcription</keyword>
<keyword evidence="7" id="KW-1185">Reference proteome</keyword>
<evidence type="ECO:0000313" key="6">
    <source>
        <dbReference type="EMBL" id="PTU78145.1"/>
    </source>
</evidence>
<dbReference type="AlphaFoldDB" id="A0A2T5PK80"/>
<dbReference type="InterPro" id="IPR050950">
    <property type="entry name" value="HTH-type_LysR_regulators"/>
</dbReference>
<dbReference type="Gene3D" id="3.40.190.10">
    <property type="entry name" value="Periplasmic binding protein-like II"/>
    <property type="match status" value="2"/>
</dbReference>
<dbReference type="PANTHER" id="PTHR30419">
    <property type="entry name" value="HTH-TYPE TRANSCRIPTIONAL REGULATOR YBHD"/>
    <property type="match status" value="1"/>
</dbReference>
<keyword evidence="3" id="KW-0238">DNA-binding</keyword>
<protein>
    <submittedName>
        <fullName evidence="6">LysR family transcriptional regulator</fullName>
    </submittedName>
</protein>
<sequence>MNLNQLRYASATAAEASFTKAAERCHVTQPTLSNGIAQLEEELGGALFDRTTRKVNLTAFGKDVLPLIDAVLQSQGELQARAKAFFDPQHQLLRIGLSPLIDMRLLTQVIAPYRTEFPDVDVFFKECFLDDLDARLEKGQIDVMLCPFLPHEPTARSTFSTEIYTEELRYLPARSSAMTQVDEGAVLLSQIADDTFILSYDGCGLANATRSLFSSADLQLKEYSGHTMSYHVMQEWADLGIGSTILPGSRISREFRDKTCRVMLAPQHPALIRIDALWNRAATYPKHISAFHQHLIERAPSLVRGAAAA</sequence>
<evidence type="ECO:0000256" key="1">
    <source>
        <dbReference type="ARBA" id="ARBA00009437"/>
    </source>
</evidence>
<dbReference type="EMBL" id="QASO01000097">
    <property type="protein sequence ID" value="PTU78145.1"/>
    <property type="molecule type" value="Genomic_DNA"/>
</dbReference>
<organism evidence="6 7">
    <name type="scientific">Ectopseudomonas oleovorans</name>
    <name type="common">Pseudomonas oleovorans</name>
    <dbReference type="NCBI Taxonomy" id="301"/>
    <lineage>
        <taxon>Bacteria</taxon>
        <taxon>Pseudomonadati</taxon>
        <taxon>Pseudomonadota</taxon>
        <taxon>Gammaproteobacteria</taxon>
        <taxon>Pseudomonadales</taxon>
        <taxon>Pseudomonadaceae</taxon>
        <taxon>Ectopseudomonas</taxon>
    </lineage>
</organism>
<keyword evidence="2" id="KW-0805">Transcription regulation</keyword>
<evidence type="ECO:0000256" key="2">
    <source>
        <dbReference type="ARBA" id="ARBA00023015"/>
    </source>
</evidence>
<feature type="domain" description="HTH lysR-type" evidence="5">
    <location>
        <begin position="1"/>
        <end position="58"/>
    </location>
</feature>
<name>A0A2T5PK80_ECTOL</name>
<dbReference type="Gene3D" id="1.10.10.10">
    <property type="entry name" value="Winged helix-like DNA-binding domain superfamily/Winged helix DNA-binding domain"/>
    <property type="match status" value="1"/>
</dbReference>
<evidence type="ECO:0000256" key="4">
    <source>
        <dbReference type="ARBA" id="ARBA00023163"/>
    </source>
</evidence>
<reference evidence="6 7" key="1">
    <citation type="submission" date="2018-04" db="EMBL/GenBank/DDBJ databases">
        <title>Pseudomonas sp. nov., isolated from mangrove soil.</title>
        <authorList>
            <person name="Chen C."/>
        </authorList>
    </citation>
    <scope>NUCLEOTIDE SEQUENCE [LARGE SCALE GENOMIC DNA]</scope>
    <source>
        <strain evidence="6 7">JCM 14246</strain>
    </source>
</reference>
<dbReference type="InterPro" id="IPR036388">
    <property type="entry name" value="WH-like_DNA-bd_sf"/>
</dbReference>
<dbReference type="SUPFAM" id="SSF46785">
    <property type="entry name" value="Winged helix' DNA-binding domain"/>
    <property type="match status" value="1"/>
</dbReference>
<dbReference type="Pfam" id="PF00126">
    <property type="entry name" value="HTH_1"/>
    <property type="match status" value="1"/>
</dbReference>
<dbReference type="InterPro" id="IPR005119">
    <property type="entry name" value="LysR_subst-bd"/>
</dbReference>
<dbReference type="RefSeq" id="WP_017516419.1">
    <property type="nucleotide sequence ID" value="NZ_QASO01000097.1"/>
</dbReference>
<dbReference type="InterPro" id="IPR000847">
    <property type="entry name" value="LysR_HTH_N"/>
</dbReference>
<dbReference type="FunFam" id="1.10.10.10:FF:000001">
    <property type="entry name" value="LysR family transcriptional regulator"/>
    <property type="match status" value="1"/>
</dbReference>
<dbReference type="SUPFAM" id="SSF53850">
    <property type="entry name" value="Periplasmic binding protein-like II"/>
    <property type="match status" value="1"/>
</dbReference>
<dbReference type="InterPro" id="IPR036390">
    <property type="entry name" value="WH_DNA-bd_sf"/>
</dbReference>
<evidence type="ECO:0000259" key="5">
    <source>
        <dbReference type="PROSITE" id="PS50931"/>
    </source>
</evidence>
<dbReference type="PRINTS" id="PR00039">
    <property type="entry name" value="HTHLYSR"/>
</dbReference>
<dbReference type="Proteomes" id="UP000244052">
    <property type="component" value="Unassembled WGS sequence"/>
</dbReference>
<dbReference type="GO" id="GO:0005829">
    <property type="term" value="C:cytosol"/>
    <property type="evidence" value="ECO:0007669"/>
    <property type="project" value="TreeGrafter"/>
</dbReference>
<dbReference type="CDD" id="cd05466">
    <property type="entry name" value="PBP2_LTTR_substrate"/>
    <property type="match status" value="1"/>
</dbReference>
<dbReference type="GO" id="GO:0003700">
    <property type="term" value="F:DNA-binding transcription factor activity"/>
    <property type="evidence" value="ECO:0007669"/>
    <property type="project" value="InterPro"/>
</dbReference>